<reference evidence="4" key="1">
    <citation type="submission" date="2018-09" db="EMBL/GenBank/DDBJ databases">
        <title>Yersinia hibernicus sp. nov.</title>
        <authorList>
            <person name="Nguyen S.V."/>
            <person name="Mundanda D.M."/>
            <person name="Anes J."/>
            <person name="Fanning S."/>
        </authorList>
    </citation>
    <scope>NUCLEOTIDE SEQUENCE [LARGE SCALE GENOMIC DNA]</scope>
    <source>
        <strain evidence="4">CFS1934</strain>
    </source>
</reference>
<dbReference type="InterPro" id="IPR036388">
    <property type="entry name" value="WH-like_DNA-bd_sf"/>
</dbReference>
<evidence type="ECO:0000313" key="4">
    <source>
        <dbReference type="Proteomes" id="UP000288804"/>
    </source>
</evidence>
<name>A0ABX5R425_9GAMM</name>
<dbReference type="Proteomes" id="UP000288804">
    <property type="component" value="Chromosome"/>
</dbReference>
<dbReference type="Pfam" id="PF00196">
    <property type="entry name" value="GerE"/>
    <property type="match status" value="1"/>
</dbReference>
<sequence length="186" mass="21352">MIVVKFQGLDNYACMGLYALCEQFFGNQNIRKNDLSTEKDECDDTVILFRSKLASLCECTCHLIEKNMVVITVLDEGWDRESSKGGVFISLSDPVRMFEDVIRRNIEIHQYKSLSKRCLYCQMIKNLSKEDINVISMLRKGLQPCVIASVLGTSHKTVSYYKHRIMKKVGTQNTVELHRFISALAR</sequence>
<organism evidence="3 4">
    <name type="scientific">Yersinia hibernica</name>
    <dbReference type="NCBI Taxonomy" id="2339259"/>
    <lineage>
        <taxon>Bacteria</taxon>
        <taxon>Pseudomonadati</taxon>
        <taxon>Pseudomonadota</taxon>
        <taxon>Gammaproteobacteria</taxon>
        <taxon>Enterobacterales</taxon>
        <taxon>Yersiniaceae</taxon>
        <taxon>Yersinia</taxon>
    </lineage>
</organism>
<evidence type="ECO:0000313" key="3">
    <source>
        <dbReference type="EMBL" id="QAX80410.1"/>
    </source>
</evidence>
<dbReference type="Gene3D" id="1.10.10.10">
    <property type="entry name" value="Winged helix-like DNA-binding domain superfamily/Winged helix DNA-binding domain"/>
    <property type="match status" value="1"/>
</dbReference>
<evidence type="ECO:0000256" key="1">
    <source>
        <dbReference type="ARBA" id="ARBA00023125"/>
    </source>
</evidence>
<keyword evidence="4" id="KW-1185">Reference proteome</keyword>
<evidence type="ECO:0000259" key="2">
    <source>
        <dbReference type="SMART" id="SM00421"/>
    </source>
</evidence>
<dbReference type="InterPro" id="IPR016032">
    <property type="entry name" value="Sig_transdc_resp-reg_C-effctor"/>
</dbReference>
<gene>
    <name evidence="3" type="ORF">D5F51_18885</name>
</gene>
<dbReference type="SUPFAM" id="SSF46894">
    <property type="entry name" value="C-terminal effector domain of the bipartite response regulators"/>
    <property type="match status" value="1"/>
</dbReference>
<dbReference type="EMBL" id="CP032487">
    <property type="protein sequence ID" value="QAX80410.1"/>
    <property type="molecule type" value="Genomic_DNA"/>
</dbReference>
<proteinExistence type="predicted"/>
<feature type="domain" description="HTH luxR-type" evidence="2">
    <location>
        <begin position="124"/>
        <end position="181"/>
    </location>
</feature>
<dbReference type="SMART" id="SM00421">
    <property type="entry name" value="HTH_LUXR"/>
    <property type="match status" value="1"/>
</dbReference>
<dbReference type="RefSeq" id="WP_129198442.1">
    <property type="nucleotide sequence ID" value="NZ_CABHXI010000130.1"/>
</dbReference>
<dbReference type="PRINTS" id="PR00038">
    <property type="entry name" value="HTHLUXR"/>
</dbReference>
<accession>A0ABX5R425</accession>
<protein>
    <submittedName>
        <fullName evidence="3">LuxR family transcriptional regulator</fullName>
    </submittedName>
</protein>
<keyword evidence="1" id="KW-0238">DNA-binding</keyword>
<dbReference type="InterPro" id="IPR000792">
    <property type="entry name" value="Tscrpt_reg_LuxR_C"/>
</dbReference>